<protein>
    <recommendedName>
        <fullName evidence="5">Pseudouridine synthase</fullName>
        <ecNumber evidence="5">5.4.99.-</ecNumber>
    </recommendedName>
</protein>
<dbReference type="PROSITE" id="PS01149">
    <property type="entry name" value="PSI_RSU"/>
    <property type="match status" value="1"/>
</dbReference>
<dbReference type="OrthoDB" id="9807213at2"/>
<dbReference type="InterPro" id="IPR018496">
    <property type="entry name" value="PsdUridine_synth_RsuA/RluB_CS"/>
</dbReference>
<dbReference type="CDD" id="cd00165">
    <property type="entry name" value="S4"/>
    <property type="match status" value="1"/>
</dbReference>
<dbReference type="PANTHER" id="PTHR47683">
    <property type="entry name" value="PSEUDOURIDINE SYNTHASE FAMILY PROTEIN-RELATED"/>
    <property type="match status" value="1"/>
</dbReference>
<dbReference type="InterPro" id="IPR050343">
    <property type="entry name" value="RsuA_PseudoU_synthase"/>
</dbReference>
<dbReference type="SMART" id="SM00363">
    <property type="entry name" value="S4"/>
    <property type="match status" value="1"/>
</dbReference>
<reference evidence="7 8" key="1">
    <citation type="submission" date="2016-11" db="EMBL/GenBank/DDBJ databases">
        <authorList>
            <person name="Jaros S."/>
            <person name="Januszkiewicz K."/>
            <person name="Wedrychowicz H."/>
        </authorList>
    </citation>
    <scope>NUCLEOTIDE SEQUENCE [LARGE SCALE GENOMIC DNA]</scope>
    <source>
        <strain evidence="7 8">DSM 15480</strain>
    </source>
</reference>
<evidence type="ECO:0000256" key="1">
    <source>
        <dbReference type="ARBA" id="ARBA00008348"/>
    </source>
</evidence>
<keyword evidence="8" id="KW-1185">Reference proteome</keyword>
<dbReference type="GO" id="GO:0003723">
    <property type="term" value="F:RNA binding"/>
    <property type="evidence" value="ECO:0007669"/>
    <property type="project" value="UniProtKB-KW"/>
</dbReference>
<keyword evidence="3 5" id="KW-0413">Isomerase</keyword>
<dbReference type="GO" id="GO:0120159">
    <property type="term" value="F:rRNA pseudouridine synthase activity"/>
    <property type="evidence" value="ECO:0007669"/>
    <property type="project" value="UniProtKB-ARBA"/>
</dbReference>
<dbReference type="AlphaFoldDB" id="A0A1M6U7Q4"/>
<keyword evidence="2 4" id="KW-0694">RNA-binding</keyword>
<dbReference type="InterPro" id="IPR000748">
    <property type="entry name" value="PsdUridine_synth_RsuA/RluB/E/F"/>
</dbReference>
<dbReference type="EC" id="5.4.99.-" evidence="5"/>
<evidence type="ECO:0000256" key="3">
    <source>
        <dbReference type="ARBA" id="ARBA00023235"/>
    </source>
</evidence>
<dbReference type="NCBIfam" id="TIGR00093">
    <property type="entry name" value="pseudouridine synthase"/>
    <property type="match status" value="1"/>
</dbReference>
<dbReference type="InterPro" id="IPR006145">
    <property type="entry name" value="PsdUridine_synth_RsuA/RluA"/>
</dbReference>
<dbReference type="Gene3D" id="3.10.290.10">
    <property type="entry name" value="RNA-binding S4 domain"/>
    <property type="match status" value="1"/>
</dbReference>
<gene>
    <name evidence="7" type="ORF">SAMN02745243_03425</name>
</gene>
<dbReference type="Gene3D" id="3.30.70.1560">
    <property type="entry name" value="Alpha-L RNA-binding motif"/>
    <property type="match status" value="1"/>
</dbReference>
<dbReference type="GO" id="GO:0000455">
    <property type="term" value="P:enzyme-directed rRNA pseudouridine synthesis"/>
    <property type="evidence" value="ECO:0007669"/>
    <property type="project" value="UniProtKB-ARBA"/>
</dbReference>
<feature type="domain" description="RNA-binding S4" evidence="6">
    <location>
        <begin position="1"/>
        <end position="62"/>
    </location>
</feature>
<dbReference type="Proteomes" id="UP000184301">
    <property type="component" value="Unassembled WGS sequence"/>
</dbReference>
<dbReference type="Gene3D" id="3.30.70.580">
    <property type="entry name" value="Pseudouridine synthase I, catalytic domain, N-terminal subdomain"/>
    <property type="match status" value="1"/>
</dbReference>
<evidence type="ECO:0000313" key="8">
    <source>
        <dbReference type="Proteomes" id="UP000184301"/>
    </source>
</evidence>
<dbReference type="PANTHER" id="PTHR47683:SF4">
    <property type="entry name" value="PSEUDOURIDINE SYNTHASE"/>
    <property type="match status" value="1"/>
</dbReference>
<dbReference type="Pfam" id="PF01479">
    <property type="entry name" value="S4"/>
    <property type="match status" value="1"/>
</dbReference>
<dbReference type="InterPro" id="IPR020103">
    <property type="entry name" value="PsdUridine_synth_cat_dom_sf"/>
</dbReference>
<dbReference type="Pfam" id="PF00849">
    <property type="entry name" value="PseudoU_synth_2"/>
    <property type="match status" value="1"/>
</dbReference>
<dbReference type="InterPro" id="IPR002942">
    <property type="entry name" value="S4_RNA-bd"/>
</dbReference>
<dbReference type="EMBL" id="FQZY01000068">
    <property type="protein sequence ID" value="SHK65203.1"/>
    <property type="molecule type" value="Genomic_DNA"/>
</dbReference>
<evidence type="ECO:0000256" key="4">
    <source>
        <dbReference type="PROSITE-ProRule" id="PRU00182"/>
    </source>
</evidence>
<dbReference type="InterPro" id="IPR020094">
    <property type="entry name" value="TruA/RsuA/RluB/E/F_N"/>
</dbReference>
<sequence length="260" mass="29528">MRLDKYVSLARIGTRKKVKEYIYRGEVQVNGETVLVPALEVDEKSDEISYCGKVISGIDRICYMFYKPQGCVTAKNDGNHKTVFSYFPELDTAGLFAVGRLDRDTEGLLLITNDGDLNHRLMKPEHHVEKTYFFWVFGAIDEAGVQAVRQGMDIGQGERAKPGEIEIVAAGTYTELRGEMERDGCQVVKQNLHRQDVTAGYLTISEGKKHQVKRMMRSIGCYVVYLKRVSIGRLKLDEELEKGGYRELTALELAEYRDQN</sequence>
<evidence type="ECO:0000259" key="6">
    <source>
        <dbReference type="SMART" id="SM00363"/>
    </source>
</evidence>
<evidence type="ECO:0000256" key="2">
    <source>
        <dbReference type="ARBA" id="ARBA00022884"/>
    </source>
</evidence>
<evidence type="ECO:0000313" key="7">
    <source>
        <dbReference type="EMBL" id="SHK65203.1"/>
    </source>
</evidence>
<dbReference type="SUPFAM" id="SSF55174">
    <property type="entry name" value="Alpha-L RNA-binding motif"/>
    <property type="match status" value="1"/>
</dbReference>
<dbReference type="SUPFAM" id="SSF55120">
    <property type="entry name" value="Pseudouridine synthase"/>
    <property type="match status" value="1"/>
</dbReference>
<dbReference type="PROSITE" id="PS50889">
    <property type="entry name" value="S4"/>
    <property type="match status" value="1"/>
</dbReference>
<dbReference type="RefSeq" id="WP_073112703.1">
    <property type="nucleotide sequence ID" value="NZ_FQZY01000068.1"/>
</dbReference>
<name>A0A1M6U7Q4_9FIRM</name>
<organism evidence="7 8">
    <name type="scientific">Hespellia stercorisuis DSM 15480</name>
    <dbReference type="NCBI Taxonomy" id="1121950"/>
    <lineage>
        <taxon>Bacteria</taxon>
        <taxon>Bacillati</taxon>
        <taxon>Bacillota</taxon>
        <taxon>Clostridia</taxon>
        <taxon>Lachnospirales</taxon>
        <taxon>Lachnospiraceae</taxon>
        <taxon>Hespellia</taxon>
    </lineage>
</organism>
<dbReference type="InterPro" id="IPR042092">
    <property type="entry name" value="PsdUridine_s_RsuA/RluB/E/F_cat"/>
</dbReference>
<evidence type="ECO:0000256" key="5">
    <source>
        <dbReference type="RuleBase" id="RU003887"/>
    </source>
</evidence>
<dbReference type="InterPro" id="IPR036986">
    <property type="entry name" value="S4_RNA-bd_sf"/>
</dbReference>
<accession>A0A1M6U7Q4</accession>
<comment type="similarity">
    <text evidence="1 5">Belongs to the pseudouridine synthase RsuA family.</text>
</comment>
<dbReference type="STRING" id="1121950.SAMN02745243_03425"/>
<proteinExistence type="inferred from homology"/>